<dbReference type="InterPro" id="IPR004408">
    <property type="entry name" value="Biotin_CoA_COase_ligase"/>
</dbReference>
<evidence type="ECO:0000313" key="4">
    <source>
        <dbReference type="Proteomes" id="UP000095200"/>
    </source>
</evidence>
<dbReference type="PROSITE" id="PS51733">
    <property type="entry name" value="BPL_LPL_CATALYTIC"/>
    <property type="match status" value="1"/>
</dbReference>
<evidence type="ECO:0000256" key="1">
    <source>
        <dbReference type="ARBA" id="ARBA00022598"/>
    </source>
</evidence>
<dbReference type="PANTHER" id="PTHR12835">
    <property type="entry name" value="BIOTIN PROTEIN LIGASE"/>
    <property type="match status" value="1"/>
</dbReference>
<dbReference type="STRING" id="1592317.DPF_0955"/>
<feature type="domain" description="BPL/LPL catalytic" evidence="2">
    <location>
        <begin position="38"/>
        <end position="207"/>
    </location>
</feature>
<dbReference type="PANTHER" id="PTHR12835:SF5">
    <property type="entry name" value="BIOTIN--PROTEIN LIGASE"/>
    <property type="match status" value="1"/>
</dbReference>
<dbReference type="GO" id="GO:0005737">
    <property type="term" value="C:cytoplasm"/>
    <property type="evidence" value="ECO:0007669"/>
    <property type="project" value="TreeGrafter"/>
</dbReference>
<organism evidence="3 4">
    <name type="scientific">Desulfoplanes formicivorans</name>
    <dbReference type="NCBI Taxonomy" id="1592317"/>
    <lineage>
        <taxon>Bacteria</taxon>
        <taxon>Pseudomonadati</taxon>
        <taxon>Thermodesulfobacteriota</taxon>
        <taxon>Desulfovibrionia</taxon>
        <taxon>Desulfovibrionales</taxon>
        <taxon>Desulfoplanaceae</taxon>
        <taxon>Desulfoplanes</taxon>
    </lineage>
</organism>
<protein>
    <submittedName>
        <fullName evidence="3">Biotin--[acetyl-CoA-carboxylase] ligase</fullName>
    </submittedName>
</protein>
<dbReference type="NCBIfam" id="TIGR00121">
    <property type="entry name" value="birA_ligase"/>
    <property type="match status" value="1"/>
</dbReference>
<gene>
    <name evidence="3" type="ORF">DPF_0955</name>
</gene>
<dbReference type="InterPro" id="IPR045864">
    <property type="entry name" value="aa-tRNA-synth_II/BPL/LPL"/>
</dbReference>
<dbReference type="GO" id="GO:0004077">
    <property type="term" value="F:biotin--[biotin carboxyl-carrier protein] ligase activity"/>
    <property type="evidence" value="ECO:0007669"/>
    <property type="project" value="InterPro"/>
</dbReference>
<keyword evidence="4" id="KW-1185">Reference proteome</keyword>
<sequence length="277" mass="30515">MRILAAQTALKDMATPYEGHDLQGLCSRVDTGQGEAIHVFGACSSTLDVAWELIQSGTFAIWDSVVASSQWAGRGQTRRRWLSPAGNLYAAWRWPVPPQAWNTLVPLMVGWGIRDFFHRLGIELRIKWPNDLLLEGRKVGGILVEERKGALVVGVGLNVTWSPDPGEMRAESSITAGNLSGLLSDANSLELWAQLVSRVRFWYEKTLASCTPAEFVSLLEPCLAFMYHHVQVVSGDGRHLARVIGLQEDGGLVLDRQGQRDILYSGSILPLDEGQPL</sequence>
<proteinExistence type="predicted"/>
<dbReference type="Proteomes" id="UP000095200">
    <property type="component" value="Unassembled WGS sequence"/>
</dbReference>
<comment type="caution">
    <text evidence="3">The sequence shown here is derived from an EMBL/GenBank/DDBJ whole genome shotgun (WGS) entry which is preliminary data.</text>
</comment>
<dbReference type="CDD" id="cd16442">
    <property type="entry name" value="BPL"/>
    <property type="match status" value="1"/>
</dbReference>
<dbReference type="AlphaFoldDB" id="A0A194ADU7"/>
<keyword evidence="1 3" id="KW-0436">Ligase</keyword>
<dbReference type="SUPFAM" id="SSF55681">
    <property type="entry name" value="Class II aaRS and biotin synthetases"/>
    <property type="match status" value="1"/>
</dbReference>
<dbReference type="EMBL" id="BDFE01000010">
    <property type="protein sequence ID" value="GAU08252.1"/>
    <property type="molecule type" value="Genomic_DNA"/>
</dbReference>
<dbReference type="Gene3D" id="3.30.930.10">
    <property type="entry name" value="Bira Bifunctional Protein, Domain 2"/>
    <property type="match status" value="1"/>
</dbReference>
<evidence type="ECO:0000259" key="2">
    <source>
        <dbReference type="PROSITE" id="PS51733"/>
    </source>
</evidence>
<name>A0A194ADU7_9BACT</name>
<dbReference type="RefSeq" id="WP_176724166.1">
    <property type="nucleotide sequence ID" value="NZ_BDFE01000010.1"/>
</dbReference>
<accession>A0A194ADU7</accession>
<dbReference type="InterPro" id="IPR004143">
    <property type="entry name" value="BPL_LPL_catalytic"/>
</dbReference>
<dbReference type="Pfam" id="PF03099">
    <property type="entry name" value="BPL_LplA_LipB"/>
    <property type="match status" value="1"/>
</dbReference>
<reference evidence="4" key="1">
    <citation type="submission" date="2016-06" db="EMBL/GenBank/DDBJ databases">
        <title>Draft genome sequence of Desulfoplanes formicivorans strain Pf12B.</title>
        <authorList>
            <person name="Watanabe M."/>
            <person name="Kojima H."/>
            <person name="Fukui M."/>
        </authorList>
    </citation>
    <scope>NUCLEOTIDE SEQUENCE [LARGE SCALE GENOMIC DNA]</scope>
    <source>
        <strain evidence="4">Pf12B</strain>
    </source>
</reference>
<evidence type="ECO:0000313" key="3">
    <source>
        <dbReference type="EMBL" id="GAU08252.1"/>
    </source>
</evidence>